<dbReference type="Pfam" id="PF15024">
    <property type="entry name" value="Glyco_transf_18"/>
    <property type="match status" value="1"/>
</dbReference>
<protein>
    <recommendedName>
        <fullName evidence="1">Glycosyltransferase family 18 catalytic domain-containing protein</fullName>
    </recommendedName>
</protein>
<reference evidence="2 3" key="1">
    <citation type="submission" date="2018-11" db="EMBL/GenBank/DDBJ databases">
        <title>Genome sequence of Saitozyma podzolica DSM 27192.</title>
        <authorList>
            <person name="Aliyu H."/>
            <person name="Gorte O."/>
            <person name="Ochsenreither K."/>
        </authorList>
    </citation>
    <scope>NUCLEOTIDE SEQUENCE [LARGE SCALE GENOMIC DNA]</scope>
    <source>
        <strain evidence="2 3">DSM 27192</strain>
    </source>
</reference>
<sequence length="487" mass="54855">MAGEHAYEPLSVEDGVPAKQARKRRLHLVQLPAQLARSRLGLSLGLVFFGLLCLPILRLHLRPPRQADFLPAENPYFHTGEIWAHNDEVAARLDRCASLGLLRTTADPPTTLSVEEEARYASEGCGTNSTTIIILSSLWFAEAFSGSSNAGEAIYAQSVISTLNYHGYAYMFSSLGWWNHDMRKTSEIYHKHRANVRAVLADPEQVDVCWHLTEQKCVKTEENLDGIEAWRLLSFWYWDDPGNPLGAQFTLSPSPRNNNHFLSFSIEPTCHRLPFVPHSRRANPPQAYLLAKQVHYLDDTPAFSWTLPALVDLEREFGISVLGGMVDDDEATSAAVKAAGLTNLGRLGKMEFYEELASSFVLVGVGRPRISPSPWDALCMGLPFINPILEWDENDPSNRSKWHAQQWHMTDLDPPYVYSVKTHDLIGLRRAIHAALTHPIDSWIPDYMRFDFAAARMAEVVEADWRAKAEVILQDRVRTGQGELFIL</sequence>
<organism evidence="2 3">
    <name type="scientific">Saitozyma podzolica</name>
    <dbReference type="NCBI Taxonomy" id="1890683"/>
    <lineage>
        <taxon>Eukaryota</taxon>
        <taxon>Fungi</taxon>
        <taxon>Dikarya</taxon>
        <taxon>Basidiomycota</taxon>
        <taxon>Agaricomycotina</taxon>
        <taxon>Tremellomycetes</taxon>
        <taxon>Tremellales</taxon>
        <taxon>Trimorphomycetaceae</taxon>
        <taxon>Saitozyma</taxon>
    </lineage>
</organism>
<dbReference type="OrthoDB" id="2113294at2759"/>
<proteinExistence type="predicted"/>
<dbReference type="EMBL" id="RSCD01000004">
    <property type="protein sequence ID" value="RSH93084.1"/>
    <property type="molecule type" value="Genomic_DNA"/>
</dbReference>
<keyword evidence="3" id="KW-1185">Reference proteome</keyword>
<dbReference type="AlphaFoldDB" id="A0A427YPP2"/>
<evidence type="ECO:0000313" key="2">
    <source>
        <dbReference type="EMBL" id="RSH93084.1"/>
    </source>
</evidence>
<dbReference type="STRING" id="1890683.A0A427YPP2"/>
<accession>A0A427YPP2</accession>
<dbReference type="Proteomes" id="UP000279259">
    <property type="component" value="Unassembled WGS sequence"/>
</dbReference>
<comment type="caution">
    <text evidence="2">The sequence shown here is derived from an EMBL/GenBank/DDBJ whole genome shotgun (WGS) entry which is preliminary data.</text>
</comment>
<evidence type="ECO:0000313" key="3">
    <source>
        <dbReference type="Proteomes" id="UP000279259"/>
    </source>
</evidence>
<gene>
    <name evidence="2" type="ORF">EHS25_007437</name>
</gene>
<dbReference type="InterPro" id="IPR026116">
    <property type="entry name" value="GT18_cat"/>
</dbReference>
<evidence type="ECO:0000259" key="1">
    <source>
        <dbReference type="Pfam" id="PF15024"/>
    </source>
</evidence>
<feature type="domain" description="Glycosyltransferase family 18 catalytic" evidence="1">
    <location>
        <begin position="326"/>
        <end position="461"/>
    </location>
</feature>
<dbReference type="GO" id="GO:0030144">
    <property type="term" value="F:alpha-1,6-mannosylglycoprotein 6-beta-N-acetylglucosaminyltransferase activity"/>
    <property type="evidence" value="ECO:0007669"/>
    <property type="project" value="InterPro"/>
</dbReference>
<name>A0A427YPP2_9TREE</name>